<dbReference type="SMART" id="SM00382">
    <property type="entry name" value="AAA"/>
    <property type="match status" value="1"/>
</dbReference>
<evidence type="ECO:0000256" key="3">
    <source>
        <dbReference type="ARBA" id="ARBA00022840"/>
    </source>
</evidence>
<dbReference type="GO" id="GO:0005524">
    <property type="term" value="F:ATP binding"/>
    <property type="evidence" value="ECO:0007669"/>
    <property type="project" value="UniProtKB-KW"/>
</dbReference>
<feature type="domain" description="Bacterial type II secretion system protein E" evidence="4">
    <location>
        <begin position="383"/>
        <end position="397"/>
    </location>
</feature>
<evidence type="ECO:0000256" key="1">
    <source>
        <dbReference type="ARBA" id="ARBA00006611"/>
    </source>
</evidence>
<dbReference type="CDD" id="cd01129">
    <property type="entry name" value="PulE-GspE-like"/>
    <property type="match status" value="1"/>
</dbReference>
<dbReference type="PANTHER" id="PTHR30258:SF29">
    <property type="entry name" value="MSHA PILUS ASSEMBLY ATPASE MSHE"/>
    <property type="match status" value="1"/>
</dbReference>
<reference evidence="5 6" key="1">
    <citation type="submission" date="2022-02" db="EMBL/GenBank/DDBJ databases">
        <title>The genome sequence of Shewanella sp. 3B26.</title>
        <authorList>
            <person name="Du J."/>
        </authorList>
    </citation>
    <scope>NUCLEOTIDE SEQUENCE [LARGE SCALE GENOMIC DNA]</scope>
    <source>
        <strain evidence="5 6">3B26</strain>
    </source>
</reference>
<evidence type="ECO:0000313" key="6">
    <source>
        <dbReference type="Proteomes" id="UP001297581"/>
    </source>
</evidence>
<dbReference type="Pfam" id="PF05157">
    <property type="entry name" value="MshEN"/>
    <property type="match status" value="1"/>
</dbReference>
<dbReference type="PANTHER" id="PTHR30258">
    <property type="entry name" value="TYPE II SECRETION SYSTEM PROTEIN GSPE-RELATED"/>
    <property type="match status" value="1"/>
</dbReference>
<dbReference type="FunFam" id="3.30.450.90:FF:000001">
    <property type="entry name" value="Type II secretion system ATPase GspE"/>
    <property type="match status" value="1"/>
</dbReference>
<dbReference type="InterPro" id="IPR003593">
    <property type="entry name" value="AAA+_ATPase"/>
</dbReference>
<dbReference type="Pfam" id="PF00437">
    <property type="entry name" value="T2SSE"/>
    <property type="match status" value="1"/>
</dbReference>
<keyword evidence="2" id="KW-0547">Nucleotide-binding</keyword>
<comment type="similarity">
    <text evidence="1">Belongs to the GSP E family.</text>
</comment>
<dbReference type="InterPro" id="IPR001482">
    <property type="entry name" value="T2SS/T4SS_dom"/>
</dbReference>
<dbReference type="Proteomes" id="UP001297581">
    <property type="component" value="Unassembled WGS sequence"/>
</dbReference>
<name>A0AAJ1BDM1_9GAMM</name>
<comment type="caution">
    <text evidence="5">The sequence shown here is derived from an EMBL/GenBank/DDBJ whole genome shotgun (WGS) entry which is preliminary data.</text>
</comment>
<dbReference type="GO" id="GO:0005886">
    <property type="term" value="C:plasma membrane"/>
    <property type="evidence" value="ECO:0007669"/>
    <property type="project" value="TreeGrafter"/>
</dbReference>
<dbReference type="InterPro" id="IPR037257">
    <property type="entry name" value="T2SS_E_N_sf"/>
</dbReference>
<evidence type="ECO:0000313" key="5">
    <source>
        <dbReference type="EMBL" id="MCH4292801.1"/>
    </source>
</evidence>
<dbReference type="SUPFAM" id="SSF160246">
    <property type="entry name" value="EspE N-terminal domain-like"/>
    <property type="match status" value="1"/>
</dbReference>
<dbReference type="AlphaFoldDB" id="A0AAJ1BDM1"/>
<dbReference type="SUPFAM" id="SSF52540">
    <property type="entry name" value="P-loop containing nucleoside triphosphate hydrolases"/>
    <property type="match status" value="1"/>
</dbReference>
<keyword evidence="6" id="KW-1185">Reference proteome</keyword>
<dbReference type="InterPro" id="IPR027417">
    <property type="entry name" value="P-loop_NTPase"/>
</dbReference>
<dbReference type="PROSITE" id="PS00662">
    <property type="entry name" value="T2SP_E"/>
    <property type="match status" value="1"/>
</dbReference>
<keyword evidence="3" id="KW-0067">ATP-binding</keyword>
<evidence type="ECO:0000256" key="2">
    <source>
        <dbReference type="ARBA" id="ARBA00022741"/>
    </source>
</evidence>
<dbReference type="FunFam" id="3.30.300.160:FF:000002">
    <property type="entry name" value="Type II secretion system protein E"/>
    <property type="match status" value="1"/>
</dbReference>
<gene>
    <name evidence="5" type="primary">tadA</name>
    <name evidence="5" type="ORF">MJ923_00615</name>
</gene>
<dbReference type="InterPro" id="IPR007831">
    <property type="entry name" value="T2SS_GspE_N"/>
</dbReference>
<dbReference type="GO" id="GO:0016887">
    <property type="term" value="F:ATP hydrolysis activity"/>
    <property type="evidence" value="ECO:0007669"/>
    <property type="project" value="TreeGrafter"/>
</dbReference>
<dbReference type="EMBL" id="JAKUDL010000001">
    <property type="protein sequence ID" value="MCH4292801.1"/>
    <property type="molecule type" value="Genomic_DNA"/>
</dbReference>
<evidence type="ECO:0000259" key="4">
    <source>
        <dbReference type="PROSITE" id="PS00662"/>
    </source>
</evidence>
<dbReference type="Gene3D" id="3.30.450.90">
    <property type="match status" value="1"/>
</dbReference>
<dbReference type="Gene3D" id="3.40.50.300">
    <property type="entry name" value="P-loop containing nucleotide triphosphate hydrolases"/>
    <property type="match status" value="1"/>
</dbReference>
<accession>A0AAJ1BDM1</accession>
<dbReference type="RefSeq" id="WP_240589460.1">
    <property type="nucleotide sequence ID" value="NZ_JAKUDL010000001.1"/>
</dbReference>
<organism evidence="5 6">
    <name type="scientific">Shewanella zhuhaiensis</name>
    <dbReference type="NCBI Taxonomy" id="2919576"/>
    <lineage>
        <taxon>Bacteria</taxon>
        <taxon>Pseudomonadati</taxon>
        <taxon>Pseudomonadota</taxon>
        <taxon>Gammaproteobacteria</taxon>
        <taxon>Alteromonadales</taxon>
        <taxon>Shewanellaceae</taxon>
        <taxon>Shewanella</taxon>
    </lineage>
</organism>
<sequence length="587" mass="64885">MKPKLKMRLGDLLVSEQIIGEDQLMAALGEQKKTGRKLGHTLIDLGYITEDQLLKFLSQQLNIPFIDISRRPVPPPVVNLLPEVQARRYRALVIEDKGDAVVVAMSDPADLQALDNLEVMLAPKRLELAVAPEAQLMQAFDNLYRRTEQIAQMAGQLEEEYAADEAFDLAALTAGDSDSETTVVKLLQSIFEDAVQMRASDIHIEPGDKSLRIRQRVDGHLQETILNEVTIAAALVLRLKLMAGLDISEKRLPQDGRFHMEIKGHKIDVRISTMPIYHGESVVMRLLDQSAGLLTLNETGMPQNILERVRKQIKRPHGMLLVTGPTGSGKTTTLYGILSELNTADRKIITVEDPVEYQLPRINQVQVNHKIGLDFSNVLRTTLRQDPDIIMVGEMRDHETVEIGLRGALTGHFVLSTLHTNDAVTSALRLLDMGAASYLVASALRVIIAQRLVRRVCQNCAVDYQLTPQDKAWLTTVGKDVDFASARFRIGTGCQSCNGTGYRGRIGIFELLELDDAMVDAMRTGNPQDFARAAHASPNFTPLTVSALSYLQQGMTTIEEVAKLVEDMSDSPLPLSEELAQFDGAGV</sequence>
<dbReference type="FunFam" id="3.40.50.300:FF:000398">
    <property type="entry name" value="Type IV pilus assembly ATPase PilB"/>
    <property type="match status" value="1"/>
</dbReference>
<dbReference type="Gene3D" id="3.30.300.160">
    <property type="entry name" value="Type II secretion system, protein E, N-terminal domain"/>
    <property type="match status" value="1"/>
</dbReference>
<protein>
    <submittedName>
        <fullName evidence="5">Flp pilus assembly complex ATPase component TadA</fullName>
    </submittedName>
</protein>
<proteinExistence type="inferred from homology"/>